<dbReference type="PROSITE" id="PS50086">
    <property type="entry name" value="TBC_RABGAP"/>
    <property type="match status" value="1"/>
</dbReference>
<dbReference type="GO" id="GO:0031267">
    <property type="term" value="F:small GTPase binding"/>
    <property type="evidence" value="ECO:0007669"/>
    <property type="project" value="TreeGrafter"/>
</dbReference>
<dbReference type="SMART" id="SM00164">
    <property type="entry name" value="TBC"/>
    <property type="match status" value="1"/>
</dbReference>
<dbReference type="Gene3D" id="1.10.472.80">
    <property type="entry name" value="Ypt/Rab-GAP domain of gyp1p, domain 3"/>
    <property type="match status" value="1"/>
</dbReference>
<accession>A0A1Q9DGW8</accession>
<dbReference type="Proteomes" id="UP000186817">
    <property type="component" value="Unassembled WGS sequence"/>
</dbReference>
<feature type="compositionally biased region" description="Pro residues" evidence="1">
    <location>
        <begin position="367"/>
        <end position="378"/>
    </location>
</feature>
<dbReference type="PANTHER" id="PTHR47219:SF20">
    <property type="entry name" value="TBC1 DOMAIN FAMILY MEMBER 2B"/>
    <property type="match status" value="1"/>
</dbReference>
<dbReference type="PANTHER" id="PTHR47219">
    <property type="entry name" value="RAB GTPASE-ACTIVATING PROTEIN 1-LIKE"/>
    <property type="match status" value="1"/>
</dbReference>
<dbReference type="OMA" id="CCEEHAF"/>
<dbReference type="GO" id="GO:0005096">
    <property type="term" value="F:GTPase activator activity"/>
    <property type="evidence" value="ECO:0007669"/>
    <property type="project" value="TreeGrafter"/>
</dbReference>
<dbReference type="InterPro" id="IPR050302">
    <property type="entry name" value="Rab_GAP_TBC_domain"/>
</dbReference>
<sequence length="693" mass="75796">MGDVADRAWAELKRGLGIDSSASLDKVQDDVLEAFERWRRTADGEHHGIKYRLKTMFFSRQTTRDRLTTAIRSGIPSTLRGTVWFLCSGGLSKRRQSSRSYEDLVREGHCAKNTVAARTIANDLPRTGCEENLISPLENVLLAYAVRNPVIGYCQSMNFIVATFLLYCCEEHAFWMLCSVIEEIMPVGYYTEDLRGLRSDLHVFNWCIEQYLPQLYQHFCRNAIDAAPIFMNWFLCLFVNTLPPEHAHRALDCTLHEGHKALFRIGLSILALRQKELLSTTNVVEAYSFLRQPFGEMHRAPSEELNFVEITPKQMLDAAYGPLFKNFRSAQIAKIREMCVARVQAEDEQAAARKKAWAAQNAKPATEEPPAPSAPPPAQGFLSAGPQELRSAAREERAWGSQGSKGGRKVESWLSFVRIGSAPEMAEPGLERSPMRSVRKAITVTAAEAARAVATPTAKPVAMPVAMPVAAPVSIRRQVVVNQLPQKFMPYPCTAGSGQAVLRAHVSGNGMKSVRVSRAGLQPSGGQPPVVVRQLPVARVLAPTSGYSHSGVWTTFQRPLLPTASASFGTPTPVLQRIAIPPAVEKLGGKAHFCFTPVISDGQSQGCKAMRYSLISREDLLGLSLFGGPALPGIHPGSCRKRGSDGEAVEAPGKMMDPGKVMEAIGSYGKGMIDMEAGCGTGEEGRYLTAPED</sequence>
<evidence type="ECO:0000313" key="3">
    <source>
        <dbReference type="EMBL" id="OLP94426.1"/>
    </source>
</evidence>
<comment type="caution">
    <text evidence="3">The sequence shown here is derived from an EMBL/GenBank/DDBJ whole genome shotgun (WGS) entry which is preliminary data.</text>
</comment>
<dbReference type="SUPFAM" id="SSF143975">
    <property type="entry name" value="IlvD/EDD N-terminal domain-like"/>
    <property type="match status" value="1"/>
</dbReference>
<dbReference type="Gene3D" id="1.10.8.270">
    <property type="entry name" value="putative rabgap domain of human tbc1 domain family member 14 like domains"/>
    <property type="match status" value="1"/>
</dbReference>
<dbReference type="SUPFAM" id="SSF47923">
    <property type="entry name" value="Ypt/Rab-GAP domain of gyp1p"/>
    <property type="match status" value="2"/>
</dbReference>
<gene>
    <name evidence="3" type="primary">MDR1</name>
    <name evidence="3" type="ORF">AK812_SmicGene23553</name>
</gene>
<keyword evidence="4" id="KW-1185">Reference proteome</keyword>
<evidence type="ECO:0000256" key="1">
    <source>
        <dbReference type="SAM" id="MobiDB-lite"/>
    </source>
</evidence>
<protein>
    <submittedName>
        <fullName evidence="3">GTPase-activating protein GYP2</fullName>
    </submittedName>
</protein>
<dbReference type="InterPro" id="IPR000195">
    <property type="entry name" value="Rab-GAP-TBC_dom"/>
</dbReference>
<feature type="domain" description="Rab-GAP TBC" evidence="2">
    <location>
        <begin position="74"/>
        <end position="258"/>
    </location>
</feature>
<evidence type="ECO:0000259" key="2">
    <source>
        <dbReference type="PROSITE" id="PS50086"/>
    </source>
</evidence>
<reference evidence="3 4" key="1">
    <citation type="submission" date="2016-02" db="EMBL/GenBank/DDBJ databases">
        <title>Genome analysis of coral dinoflagellate symbionts highlights evolutionary adaptations to a symbiotic lifestyle.</title>
        <authorList>
            <person name="Aranda M."/>
            <person name="Li Y."/>
            <person name="Liew Y.J."/>
            <person name="Baumgarten S."/>
            <person name="Simakov O."/>
            <person name="Wilson M."/>
            <person name="Piel J."/>
            <person name="Ashoor H."/>
            <person name="Bougouffa S."/>
            <person name="Bajic V.B."/>
            <person name="Ryu T."/>
            <person name="Ravasi T."/>
            <person name="Bayer T."/>
            <person name="Micklem G."/>
            <person name="Kim H."/>
            <person name="Bhak J."/>
            <person name="Lajeunesse T.C."/>
            <person name="Voolstra C.R."/>
        </authorList>
    </citation>
    <scope>NUCLEOTIDE SEQUENCE [LARGE SCALE GENOMIC DNA]</scope>
    <source>
        <strain evidence="3 4">CCMP2467</strain>
    </source>
</reference>
<dbReference type="EMBL" id="LSRX01000542">
    <property type="protein sequence ID" value="OLP94426.1"/>
    <property type="molecule type" value="Genomic_DNA"/>
</dbReference>
<name>A0A1Q9DGW8_SYMMI</name>
<organism evidence="3 4">
    <name type="scientific">Symbiodinium microadriaticum</name>
    <name type="common">Dinoflagellate</name>
    <name type="synonym">Zooxanthella microadriatica</name>
    <dbReference type="NCBI Taxonomy" id="2951"/>
    <lineage>
        <taxon>Eukaryota</taxon>
        <taxon>Sar</taxon>
        <taxon>Alveolata</taxon>
        <taxon>Dinophyceae</taxon>
        <taxon>Suessiales</taxon>
        <taxon>Symbiodiniaceae</taxon>
        <taxon>Symbiodinium</taxon>
    </lineage>
</organism>
<dbReference type="AlphaFoldDB" id="A0A1Q9DGW8"/>
<dbReference type="Gene3D" id="1.10.10.750">
    <property type="entry name" value="Ypt/Rab-GAP domain of gyp1p, domain 1"/>
    <property type="match status" value="1"/>
</dbReference>
<dbReference type="InterPro" id="IPR037237">
    <property type="entry name" value="IlvD/EDD_N"/>
</dbReference>
<dbReference type="InterPro" id="IPR035969">
    <property type="entry name" value="Rab-GAP_TBC_sf"/>
</dbReference>
<feature type="region of interest" description="Disordered" evidence="1">
    <location>
        <begin position="354"/>
        <end position="407"/>
    </location>
</feature>
<evidence type="ECO:0000313" key="4">
    <source>
        <dbReference type="Proteomes" id="UP000186817"/>
    </source>
</evidence>
<dbReference type="Pfam" id="PF00566">
    <property type="entry name" value="RabGAP-TBC"/>
    <property type="match status" value="1"/>
</dbReference>
<proteinExistence type="predicted"/>
<dbReference type="OrthoDB" id="294251at2759"/>